<dbReference type="PRINTS" id="PR00463">
    <property type="entry name" value="EP450I"/>
</dbReference>
<dbReference type="SUPFAM" id="SSF48264">
    <property type="entry name" value="Cytochrome P450"/>
    <property type="match status" value="1"/>
</dbReference>
<dbReference type="Pfam" id="PF00067">
    <property type="entry name" value="p450"/>
    <property type="match status" value="1"/>
</dbReference>
<dbReference type="InterPro" id="IPR002401">
    <property type="entry name" value="Cyt_P450_E_grp-I"/>
</dbReference>
<reference evidence="17 18" key="1">
    <citation type="journal article" date="2021" name="Nat. Commun.">
        <title>Incipient diploidization of the medicinal plant Perilla within 10,000 years.</title>
        <authorList>
            <person name="Zhang Y."/>
            <person name="Shen Q."/>
            <person name="Leng L."/>
            <person name="Zhang D."/>
            <person name="Chen S."/>
            <person name="Shi Y."/>
            <person name="Ning Z."/>
            <person name="Chen S."/>
        </authorList>
    </citation>
    <scope>NUCLEOTIDE SEQUENCE [LARGE SCALE GENOMIC DNA]</scope>
    <source>
        <strain evidence="18">cv. PC099</strain>
    </source>
</reference>
<keyword evidence="4" id="KW-0812">Transmembrane</keyword>
<evidence type="ECO:0000256" key="8">
    <source>
        <dbReference type="ARBA" id="ARBA00023004"/>
    </source>
</evidence>
<dbReference type="GO" id="GO:0020037">
    <property type="term" value="F:heme binding"/>
    <property type="evidence" value="ECO:0007669"/>
    <property type="project" value="InterPro"/>
</dbReference>
<evidence type="ECO:0000256" key="3">
    <source>
        <dbReference type="ARBA" id="ARBA00022617"/>
    </source>
</evidence>
<dbReference type="PANTHER" id="PTHR47947">
    <property type="entry name" value="CYTOCHROME P450 82C3-RELATED"/>
    <property type="match status" value="1"/>
</dbReference>
<keyword evidence="6" id="KW-1133">Transmembrane helix</keyword>
<dbReference type="AlphaFoldDB" id="A0AAD4P1M0"/>
<dbReference type="FunFam" id="1.10.630.10:FF:000023">
    <property type="entry name" value="Cytochrome P450 family protein"/>
    <property type="match status" value="1"/>
</dbReference>
<evidence type="ECO:0000256" key="6">
    <source>
        <dbReference type="ARBA" id="ARBA00022989"/>
    </source>
</evidence>
<evidence type="ECO:0000256" key="10">
    <source>
        <dbReference type="ARBA" id="ARBA00023136"/>
    </source>
</evidence>
<dbReference type="InterPro" id="IPR050651">
    <property type="entry name" value="Plant_Cytochrome_P450_Monoox"/>
</dbReference>
<dbReference type="CDD" id="cd20653">
    <property type="entry name" value="CYP81"/>
    <property type="match status" value="1"/>
</dbReference>
<keyword evidence="7 16" id="KW-0560">Oxidoreductase</keyword>
<feature type="binding site" description="axial binding residue" evidence="15">
    <location>
        <position position="431"/>
    </location>
    <ligand>
        <name>heme</name>
        <dbReference type="ChEBI" id="CHEBI:30413"/>
    </ligand>
    <ligandPart>
        <name>Fe</name>
        <dbReference type="ChEBI" id="CHEBI:18248"/>
    </ligandPart>
</feature>
<dbReference type="PANTHER" id="PTHR47947:SF62">
    <property type="entry name" value="CYTOCHROME P450, FAMILY 81, SUBFAMILY D, POLYPEPTIDE 5"/>
    <property type="match status" value="1"/>
</dbReference>
<protein>
    <recommendedName>
        <fullName evidence="14">(+)-piperitol/(+)-sesamin synthase</fullName>
        <ecNumber evidence="14">1.14.19.74</ecNumber>
    </recommendedName>
</protein>
<proteinExistence type="inferred from homology"/>
<dbReference type="EC" id="1.14.19.74" evidence="14"/>
<evidence type="ECO:0000256" key="11">
    <source>
        <dbReference type="ARBA" id="ARBA00052022"/>
    </source>
</evidence>
<evidence type="ECO:0000256" key="5">
    <source>
        <dbReference type="ARBA" id="ARBA00022723"/>
    </source>
</evidence>
<dbReference type="GO" id="GO:0005506">
    <property type="term" value="F:iron ion binding"/>
    <property type="evidence" value="ECO:0007669"/>
    <property type="project" value="InterPro"/>
</dbReference>
<keyword evidence="10" id="KW-0472">Membrane</keyword>
<evidence type="ECO:0000256" key="12">
    <source>
        <dbReference type="ARBA" id="ARBA00052057"/>
    </source>
</evidence>
<keyword evidence="9 16" id="KW-0503">Monooxygenase</keyword>
<keyword evidence="18" id="KW-1185">Reference proteome</keyword>
<evidence type="ECO:0000256" key="15">
    <source>
        <dbReference type="PIRSR" id="PIRSR602401-1"/>
    </source>
</evidence>
<comment type="subcellular location">
    <subcellularLocation>
        <location evidence="1">Membrane</location>
        <topology evidence="1">Single-pass membrane protein</topology>
    </subcellularLocation>
</comment>
<dbReference type="GO" id="GO:0102915">
    <property type="term" value="F:piperitol synthase activity"/>
    <property type="evidence" value="ECO:0007669"/>
    <property type="project" value="UniProtKB-EC"/>
</dbReference>
<evidence type="ECO:0000256" key="16">
    <source>
        <dbReference type="RuleBase" id="RU000461"/>
    </source>
</evidence>
<comment type="catalytic activity">
    <reaction evidence="12">
        <text>(+)-piperitol + reduced [NADPH--hemoprotein reductase] + O2 = (+)-sesamin + oxidized [NADPH--hemoprotein reductase] + 2 H2O + H(+)</text>
        <dbReference type="Rhea" id="RHEA:56780"/>
        <dbReference type="Rhea" id="RHEA-COMP:11964"/>
        <dbReference type="Rhea" id="RHEA-COMP:11965"/>
        <dbReference type="ChEBI" id="CHEBI:15377"/>
        <dbReference type="ChEBI" id="CHEBI:15378"/>
        <dbReference type="ChEBI" id="CHEBI:15379"/>
        <dbReference type="ChEBI" id="CHEBI:57618"/>
        <dbReference type="ChEBI" id="CHEBI:58210"/>
        <dbReference type="ChEBI" id="CHEBI:66470"/>
        <dbReference type="ChEBI" id="CHEBI:141003"/>
        <dbReference type="EC" id="1.14.19.74"/>
    </reaction>
    <physiologicalReaction direction="left-to-right" evidence="12">
        <dbReference type="Rhea" id="RHEA:56781"/>
    </physiologicalReaction>
</comment>
<dbReference type="InterPro" id="IPR001128">
    <property type="entry name" value="Cyt_P450"/>
</dbReference>
<evidence type="ECO:0000313" key="17">
    <source>
        <dbReference type="EMBL" id="KAH6823254.1"/>
    </source>
</evidence>
<dbReference type="InterPro" id="IPR036396">
    <property type="entry name" value="Cyt_P450_sf"/>
</dbReference>
<organism evidence="17 18">
    <name type="scientific">Perilla frutescens var. hirtella</name>
    <name type="common">Perilla citriodora</name>
    <name type="synonym">Perilla setoyensis</name>
    <dbReference type="NCBI Taxonomy" id="608512"/>
    <lineage>
        <taxon>Eukaryota</taxon>
        <taxon>Viridiplantae</taxon>
        <taxon>Streptophyta</taxon>
        <taxon>Embryophyta</taxon>
        <taxon>Tracheophyta</taxon>
        <taxon>Spermatophyta</taxon>
        <taxon>Magnoliopsida</taxon>
        <taxon>eudicotyledons</taxon>
        <taxon>Gunneridae</taxon>
        <taxon>Pentapetalae</taxon>
        <taxon>asterids</taxon>
        <taxon>lamiids</taxon>
        <taxon>Lamiales</taxon>
        <taxon>Lamiaceae</taxon>
        <taxon>Nepetoideae</taxon>
        <taxon>Elsholtzieae</taxon>
        <taxon>Perilla</taxon>
    </lineage>
</organism>
<dbReference type="GO" id="GO:0016020">
    <property type="term" value="C:membrane"/>
    <property type="evidence" value="ECO:0007669"/>
    <property type="project" value="UniProtKB-SubCell"/>
</dbReference>
<name>A0AAD4P1M0_PERFH</name>
<comment type="similarity">
    <text evidence="2 16">Belongs to the cytochrome P450 family.</text>
</comment>
<dbReference type="PROSITE" id="PS00086">
    <property type="entry name" value="CYTOCHROME_P450"/>
    <property type="match status" value="1"/>
</dbReference>
<comment type="catalytic activity">
    <reaction evidence="11">
        <text>(+)-pinoresinol + reduced [NADPH--hemoprotein reductase] + O2 = (+)-piperitol + oxidized [NADPH--hemoprotein reductase] + 2 H2O + H(+)</text>
        <dbReference type="Rhea" id="RHEA:56776"/>
        <dbReference type="Rhea" id="RHEA-COMP:11964"/>
        <dbReference type="Rhea" id="RHEA-COMP:11965"/>
        <dbReference type="ChEBI" id="CHEBI:40"/>
        <dbReference type="ChEBI" id="CHEBI:15377"/>
        <dbReference type="ChEBI" id="CHEBI:15378"/>
        <dbReference type="ChEBI" id="CHEBI:15379"/>
        <dbReference type="ChEBI" id="CHEBI:57618"/>
        <dbReference type="ChEBI" id="CHEBI:58210"/>
        <dbReference type="ChEBI" id="CHEBI:141003"/>
        <dbReference type="EC" id="1.14.19.74"/>
    </reaction>
    <physiologicalReaction direction="left-to-right" evidence="11">
        <dbReference type="Rhea" id="RHEA:56777"/>
    </physiologicalReaction>
</comment>
<keyword evidence="8 15" id="KW-0408">Iron</keyword>
<accession>A0AAD4P1M0</accession>
<gene>
    <name evidence="17" type="ORF">C2S53_009049</name>
</gene>
<evidence type="ECO:0000256" key="7">
    <source>
        <dbReference type="ARBA" id="ARBA00023002"/>
    </source>
</evidence>
<keyword evidence="3 15" id="KW-0349">Heme</keyword>
<sequence>MEISTLYFLFSLLFLVATFKFLAKGNRKLPPSPIPSLPLLGHLHLLKFPLHRTYSNLSQKLGPIFSLRLGTRLVVVVSSPTIVEECFTKNDVVLANRPRFIVGKYIGYNNTTLVNVPYGDYWRNLRRLASVEIFSSARLNMFQSIRDDEIRLMMKRLCRDTLQDFAIVEIRPLLFELTFNNIMRMVAGKRYFGVDEVTEEAKEFRQLVGDVFRYGGVANLGDFFPAFRWIDYNGLEKNLVRISGKMDVFLQGLIDEHRCKKGGNTLIHHLLSLQESEPQHYTDTMIKSLIVVMLLGGTDTSSASIEWAMSALLNHPEKLEKARAEIDNTIGCDRVVNESDLAKLPYLQNIISETSRLFPAGPLLAPHEASSDCKIAGYDIPKGTIVQVNAWAIHRDPNIWDDPMSFNPERFEAGEVGPPKLLPFGMGRRSCPGTGLAQRVVGLALGCLIQCFDWQRIDERLVDLREGKGLSMPKIIPLEAKCKPRLVLRKALAAAG</sequence>
<comment type="cofactor">
    <cofactor evidence="15">
        <name>heme</name>
        <dbReference type="ChEBI" id="CHEBI:30413"/>
    </cofactor>
</comment>
<evidence type="ECO:0000256" key="2">
    <source>
        <dbReference type="ARBA" id="ARBA00010617"/>
    </source>
</evidence>
<dbReference type="Proteomes" id="UP001190926">
    <property type="component" value="Unassembled WGS sequence"/>
</dbReference>
<evidence type="ECO:0000313" key="18">
    <source>
        <dbReference type="Proteomes" id="UP001190926"/>
    </source>
</evidence>
<evidence type="ECO:0000256" key="9">
    <source>
        <dbReference type="ARBA" id="ARBA00023033"/>
    </source>
</evidence>
<dbReference type="InterPro" id="IPR017972">
    <property type="entry name" value="Cyt_P450_CS"/>
</dbReference>
<dbReference type="Gene3D" id="1.10.630.10">
    <property type="entry name" value="Cytochrome P450"/>
    <property type="match status" value="1"/>
</dbReference>
<comment type="function">
    <text evidence="13">Involved in the biosynthesis of (+)-sesamin, a furofuran class lignan. Functions in a dual catalytic mode. Catalyzes the synthesis of (+)-sesamin from (+)- pinoresinol by formation of two successive methylenedioxy bridges on (+)-pinoresinol and (+)-piperitol, respectively.</text>
</comment>
<evidence type="ECO:0000256" key="4">
    <source>
        <dbReference type="ARBA" id="ARBA00022692"/>
    </source>
</evidence>
<keyword evidence="5 15" id="KW-0479">Metal-binding</keyword>
<comment type="caution">
    <text evidence="17">The sequence shown here is derived from an EMBL/GenBank/DDBJ whole genome shotgun (WGS) entry which is preliminary data.</text>
</comment>
<evidence type="ECO:0000256" key="1">
    <source>
        <dbReference type="ARBA" id="ARBA00004167"/>
    </source>
</evidence>
<dbReference type="EMBL" id="SDAM02000986">
    <property type="protein sequence ID" value="KAH6823254.1"/>
    <property type="molecule type" value="Genomic_DNA"/>
</dbReference>
<evidence type="ECO:0000256" key="14">
    <source>
        <dbReference type="ARBA" id="ARBA00066876"/>
    </source>
</evidence>
<dbReference type="PRINTS" id="PR00385">
    <property type="entry name" value="P450"/>
</dbReference>
<evidence type="ECO:0000256" key="13">
    <source>
        <dbReference type="ARBA" id="ARBA00056759"/>
    </source>
</evidence>